<dbReference type="InterPro" id="IPR036163">
    <property type="entry name" value="HMA_dom_sf"/>
</dbReference>
<dbReference type="Gene3D" id="3.30.70.100">
    <property type="match status" value="1"/>
</dbReference>
<dbReference type="PANTHER" id="PTHR46594">
    <property type="entry name" value="P-TYPE CATION-TRANSPORTING ATPASE"/>
    <property type="match status" value="1"/>
</dbReference>
<protein>
    <recommendedName>
        <fullName evidence="1">Copper chaperone CopZ</fullName>
    </recommendedName>
</protein>
<evidence type="ECO:0000259" key="4">
    <source>
        <dbReference type="PROSITE" id="PS50846"/>
    </source>
</evidence>
<name>A0ABT1Y3R3_9FIRM</name>
<evidence type="ECO:0000256" key="1">
    <source>
        <dbReference type="ARBA" id="ARBA00015313"/>
    </source>
</evidence>
<sequence>MCEGCGCHSGIDTVVLKVEGMSCGHCKSAVEKEVKALPGVSSAEVTLEDSTVTINFDTHVVDLDKIKNAIIEAGYQVG</sequence>
<accession>A0ABT1Y3R3</accession>
<dbReference type="PRINTS" id="PR00944">
    <property type="entry name" value="CUEXPORT"/>
</dbReference>
<dbReference type="Proteomes" id="UP001524944">
    <property type="component" value="Unassembled WGS sequence"/>
</dbReference>
<evidence type="ECO:0000256" key="3">
    <source>
        <dbReference type="ARBA" id="ARBA00023008"/>
    </source>
</evidence>
<dbReference type="PANTHER" id="PTHR46594:SF4">
    <property type="entry name" value="P-TYPE CATION-TRANSPORTING ATPASE"/>
    <property type="match status" value="1"/>
</dbReference>
<dbReference type="InterPro" id="IPR006121">
    <property type="entry name" value="HMA_dom"/>
</dbReference>
<evidence type="ECO:0000256" key="2">
    <source>
        <dbReference type="ARBA" id="ARBA00022723"/>
    </source>
</evidence>
<dbReference type="EMBL" id="JANPWE010000003">
    <property type="protein sequence ID" value="MCR6545512.1"/>
    <property type="molecule type" value="Genomic_DNA"/>
</dbReference>
<proteinExistence type="predicted"/>
<dbReference type="CDD" id="cd00371">
    <property type="entry name" value="HMA"/>
    <property type="match status" value="1"/>
</dbReference>
<dbReference type="InterPro" id="IPR006122">
    <property type="entry name" value="HMA_Cu_ion-bd"/>
</dbReference>
<comment type="caution">
    <text evidence="5">The sequence shown here is derived from an EMBL/GenBank/DDBJ whole genome shotgun (WGS) entry which is preliminary data.</text>
</comment>
<keyword evidence="2" id="KW-0479">Metal-binding</keyword>
<dbReference type="PROSITE" id="PS50846">
    <property type="entry name" value="HMA_2"/>
    <property type="match status" value="1"/>
</dbReference>
<feature type="domain" description="HMA" evidence="4">
    <location>
        <begin position="12"/>
        <end position="78"/>
    </location>
</feature>
<evidence type="ECO:0000313" key="6">
    <source>
        <dbReference type="Proteomes" id="UP001524944"/>
    </source>
</evidence>
<gene>
    <name evidence="5" type="ORF">NVS47_08290</name>
</gene>
<dbReference type="NCBIfam" id="TIGR00003">
    <property type="entry name" value="copper ion binding protein"/>
    <property type="match status" value="1"/>
</dbReference>
<evidence type="ECO:0000313" key="5">
    <source>
        <dbReference type="EMBL" id="MCR6545512.1"/>
    </source>
</evidence>
<dbReference type="PROSITE" id="PS01047">
    <property type="entry name" value="HMA_1"/>
    <property type="match status" value="1"/>
</dbReference>
<dbReference type="InterPro" id="IPR017969">
    <property type="entry name" value="Heavy-metal-associated_CS"/>
</dbReference>
<reference evidence="5 6" key="1">
    <citation type="submission" date="2022-08" db="EMBL/GenBank/DDBJ databases">
        <title>Proteogenomics of the novel Dehalobacterium formicoaceticum strain EZ94 highlights a key role of methyltransferases during anaerobic dichloromethane degradation.</title>
        <authorList>
            <person name="Wasmund K."/>
        </authorList>
    </citation>
    <scope>NUCLEOTIDE SEQUENCE [LARGE SCALE GENOMIC DNA]</scope>
    <source>
        <strain evidence="5 6">EZ94</strain>
    </source>
</reference>
<dbReference type="SUPFAM" id="SSF55008">
    <property type="entry name" value="HMA, heavy metal-associated domain"/>
    <property type="match status" value="1"/>
</dbReference>
<dbReference type="Pfam" id="PF00403">
    <property type="entry name" value="HMA"/>
    <property type="match status" value="1"/>
</dbReference>
<keyword evidence="6" id="KW-1185">Reference proteome</keyword>
<organism evidence="5 6">
    <name type="scientific">Dehalobacterium formicoaceticum</name>
    <dbReference type="NCBI Taxonomy" id="51515"/>
    <lineage>
        <taxon>Bacteria</taxon>
        <taxon>Bacillati</taxon>
        <taxon>Bacillota</taxon>
        <taxon>Clostridia</taxon>
        <taxon>Eubacteriales</taxon>
        <taxon>Peptococcaceae</taxon>
        <taxon>Dehalobacterium</taxon>
    </lineage>
</organism>
<dbReference type="InterPro" id="IPR000428">
    <property type="entry name" value="Cu-bd"/>
</dbReference>
<keyword evidence="3" id="KW-0186">Copper</keyword>
<dbReference type="RefSeq" id="WP_089609216.1">
    <property type="nucleotide sequence ID" value="NZ_CP022121.1"/>
</dbReference>